<dbReference type="SUPFAM" id="SSF53067">
    <property type="entry name" value="Actin-like ATPase domain"/>
    <property type="match status" value="1"/>
</dbReference>
<dbReference type="InterPro" id="IPR004567">
    <property type="entry name" value="Type_II_PanK"/>
</dbReference>
<comment type="caution">
    <text evidence="4">The sequence shown here is derived from an EMBL/GenBank/DDBJ whole genome shotgun (WGS) entry which is preliminary data.</text>
</comment>
<evidence type="ECO:0000256" key="2">
    <source>
        <dbReference type="ARBA" id="ARBA00022840"/>
    </source>
</evidence>
<dbReference type="Pfam" id="PF03630">
    <property type="entry name" value="Fumble"/>
    <property type="match status" value="1"/>
</dbReference>
<name>A0ABS2EYN1_9BACE</name>
<keyword evidence="2" id="KW-0067">ATP-binding</keyword>
<dbReference type="RefSeq" id="WP_204476503.1">
    <property type="nucleotide sequence ID" value="NZ_JACJJW010000036.1"/>
</dbReference>
<dbReference type="PANTHER" id="PTHR12280:SF20">
    <property type="entry name" value="4'-PHOSPHOPANTETHEINE PHOSPHATASE"/>
    <property type="match status" value="1"/>
</dbReference>
<dbReference type="Gene3D" id="3.30.420.40">
    <property type="match status" value="1"/>
</dbReference>
<gene>
    <name evidence="4" type="primary">coaW</name>
    <name evidence="4" type="ORF">H6A31_11760</name>
</gene>
<dbReference type="InterPro" id="IPR043129">
    <property type="entry name" value="ATPase_NBD"/>
</dbReference>
<evidence type="ECO:0000256" key="1">
    <source>
        <dbReference type="ARBA" id="ARBA00022741"/>
    </source>
</evidence>
<dbReference type="PANTHER" id="PTHR12280">
    <property type="entry name" value="PANTOTHENATE KINASE"/>
    <property type="match status" value="1"/>
</dbReference>
<organism evidence="4 5">
    <name type="scientific">Bacteroides mediterraneensis</name>
    <dbReference type="NCBI Taxonomy" id="1841856"/>
    <lineage>
        <taxon>Bacteria</taxon>
        <taxon>Pseudomonadati</taxon>
        <taxon>Bacteroidota</taxon>
        <taxon>Bacteroidia</taxon>
        <taxon>Bacteroidales</taxon>
        <taxon>Bacteroidaceae</taxon>
        <taxon>Bacteroides</taxon>
    </lineage>
</organism>
<evidence type="ECO:0000313" key="5">
    <source>
        <dbReference type="Proteomes" id="UP000703295"/>
    </source>
</evidence>
<keyword evidence="3" id="KW-0173">Coenzyme A biosynthesis</keyword>
<keyword evidence="4" id="KW-0808">Transferase</keyword>
<evidence type="ECO:0000256" key="3">
    <source>
        <dbReference type="ARBA" id="ARBA00022993"/>
    </source>
</evidence>
<accession>A0ABS2EYN1</accession>
<keyword evidence="1" id="KW-0547">Nucleotide-binding</keyword>
<dbReference type="EC" id="2.7.1.33" evidence="4"/>
<dbReference type="GO" id="GO:0004594">
    <property type="term" value="F:pantothenate kinase activity"/>
    <property type="evidence" value="ECO:0007669"/>
    <property type="project" value="UniProtKB-EC"/>
</dbReference>
<protein>
    <submittedName>
        <fullName evidence="4">Type II pantothenate kinase</fullName>
        <ecNumber evidence="4">2.7.1.33</ecNumber>
    </submittedName>
</protein>
<keyword evidence="4" id="KW-0418">Kinase</keyword>
<reference evidence="4 5" key="1">
    <citation type="journal article" date="2021" name="Sci. Rep.">
        <title>The distribution of antibiotic resistance genes in chicken gut microbiota commensals.</title>
        <authorList>
            <person name="Juricova H."/>
            <person name="Matiasovicova J."/>
            <person name="Kubasova T."/>
            <person name="Cejkova D."/>
            <person name="Rychlik I."/>
        </authorList>
    </citation>
    <scope>NUCLEOTIDE SEQUENCE [LARGE SCALE GENOMIC DNA]</scope>
    <source>
        <strain evidence="4 5">An801</strain>
    </source>
</reference>
<proteinExistence type="predicted"/>
<dbReference type="NCBIfam" id="NF009842">
    <property type="entry name" value="PRK13317.1"/>
    <property type="match status" value="1"/>
</dbReference>
<evidence type="ECO:0000313" key="4">
    <source>
        <dbReference type="EMBL" id="MBM6759344.1"/>
    </source>
</evidence>
<dbReference type="CDD" id="cd24085">
    <property type="entry name" value="ASKHA_NBD_PanK-II_bac"/>
    <property type="match status" value="1"/>
</dbReference>
<dbReference type="EMBL" id="JACJJW010000036">
    <property type="protein sequence ID" value="MBM6759344.1"/>
    <property type="molecule type" value="Genomic_DNA"/>
</dbReference>
<keyword evidence="5" id="KW-1185">Reference proteome</keyword>
<dbReference type="Proteomes" id="UP000703295">
    <property type="component" value="Unassembled WGS sequence"/>
</dbReference>
<sequence>MIIGIDVGGSTTKIVGVKNGCISHPMFVKAADPVTSLFGAFGKYIYDHSIPLSEVEQVMLTGVGSSYIQQPLYGLPTARTDEFIANGLSAQYATGLDKLMVVSMGTGTSFVRVENEEIRHVGGIGIGGGTLMGLSRLLLHTQDILWVSELAEKGDLRNVDLQIQDICRTSLPGLPLDATASLLGKLDNNASPEDLALGLMHMVLQSIGQAAVLSAMEMGIRDFVLIGNLTQLPQCRPVFETIGQMYDVRFIIPEYAEYQTAIGAALVYIKKIETSLVRE</sequence>